<keyword evidence="2" id="KW-1185">Reference proteome</keyword>
<dbReference type="STRING" id="880071.Fleli_3408"/>
<dbReference type="InterPro" id="IPR049811">
    <property type="entry name" value="MJ1673-like_dom"/>
</dbReference>
<dbReference type="RefSeq" id="WP_014799155.1">
    <property type="nucleotide sequence ID" value="NC_018018.1"/>
</dbReference>
<protein>
    <submittedName>
        <fullName evidence="1">Uncharacterized protein</fullName>
    </submittedName>
</protein>
<evidence type="ECO:0000313" key="2">
    <source>
        <dbReference type="Proteomes" id="UP000006054"/>
    </source>
</evidence>
<sequence length="129" mass="15372">MPKLFLLFSHYVTEEQFEDAKKTLNITEFISLPKDLQQIFSNVPADLEAIDDYLQPILDWIDEHCKNQENYILIQGDFGATYFLVDYCKKNNYTTPMYATTERKSVEEVQEDGSIKTQRIFKHKRFRLY</sequence>
<evidence type="ECO:0000313" key="1">
    <source>
        <dbReference type="EMBL" id="AFM05729.1"/>
    </source>
</evidence>
<dbReference type="NCBIfam" id="NF040559">
    <property type="entry name" value="CAS_Csx20"/>
    <property type="match status" value="1"/>
</dbReference>
<proteinExistence type="predicted"/>
<accession>I4AP44</accession>
<dbReference type="KEGG" id="fli:Fleli_3408"/>
<reference evidence="2" key="1">
    <citation type="submission" date="2012-06" db="EMBL/GenBank/DDBJ databases">
        <title>The complete genome of Flexibacter litoralis DSM 6794.</title>
        <authorList>
            <person name="Lucas S."/>
            <person name="Copeland A."/>
            <person name="Lapidus A."/>
            <person name="Glavina del Rio T."/>
            <person name="Dalin E."/>
            <person name="Tice H."/>
            <person name="Bruce D."/>
            <person name="Goodwin L."/>
            <person name="Pitluck S."/>
            <person name="Peters L."/>
            <person name="Ovchinnikova G."/>
            <person name="Lu M."/>
            <person name="Kyrpides N."/>
            <person name="Mavromatis K."/>
            <person name="Ivanova N."/>
            <person name="Brettin T."/>
            <person name="Detter J.C."/>
            <person name="Han C."/>
            <person name="Larimer F."/>
            <person name="Land M."/>
            <person name="Hauser L."/>
            <person name="Markowitz V."/>
            <person name="Cheng J.-F."/>
            <person name="Hugenholtz P."/>
            <person name="Woyke T."/>
            <person name="Wu D."/>
            <person name="Spring S."/>
            <person name="Lang E."/>
            <person name="Kopitz M."/>
            <person name="Brambilla E."/>
            <person name="Klenk H.-P."/>
            <person name="Eisen J.A."/>
        </authorList>
    </citation>
    <scope>NUCLEOTIDE SEQUENCE [LARGE SCALE GENOMIC DNA]</scope>
    <source>
        <strain evidence="2">ATCC 23117 / DSM 6794 / NBRC 15988 / NCIMB 1366 / Sio-4</strain>
    </source>
</reference>
<dbReference type="AlphaFoldDB" id="I4AP44"/>
<gene>
    <name evidence="1" type="ordered locus">Fleli_3408</name>
</gene>
<dbReference type="OrthoDB" id="9811802at2"/>
<dbReference type="HOGENOM" id="CLU_159273_0_0_10"/>
<dbReference type="EMBL" id="CP003345">
    <property type="protein sequence ID" value="AFM05729.1"/>
    <property type="molecule type" value="Genomic_DNA"/>
</dbReference>
<name>I4AP44_BERLS</name>
<organism evidence="1 2">
    <name type="scientific">Bernardetia litoralis (strain ATCC 23117 / DSM 6794 / NBRC 15988 / NCIMB 1366 / Fx l1 / Sio-4)</name>
    <name type="common">Flexibacter litoralis</name>
    <dbReference type="NCBI Taxonomy" id="880071"/>
    <lineage>
        <taxon>Bacteria</taxon>
        <taxon>Pseudomonadati</taxon>
        <taxon>Bacteroidota</taxon>
        <taxon>Cytophagia</taxon>
        <taxon>Cytophagales</taxon>
        <taxon>Bernardetiaceae</taxon>
        <taxon>Bernardetia</taxon>
    </lineage>
</organism>
<dbReference type="Proteomes" id="UP000006054">
    <property type="component" value="Chromosome"/>
</dbReference>
<dbReference type="eggNOG" id="ENOG5032U8B">
    <property type="taxonomic scope" value="Bacteria"/>
</dbReference>